<dbReference type="AlphaFoldDB" id="A0A2W6PQ74"/>
<feature type="transmembrane region" description="Helical" evidence="6">
    <location>
        <begin position="271"/>
        <end position="290"/>
    </location>
</feature>
<feature type="transmembrane region" description="Helical" evidence="6">
    <location>
        <begin position="45"/>
        <end position="69"/>
    </location>
</feature>
<gene>
    <name evidence="8" type="ORF">B6S12_00825</name>
</gene>
<dbReference type="Gene3D" id="3.40.50.12780">
    <property type="entry name" value="N-terminal domain of ligase-like"/>
    <property type="match status" value="1"/>
</dbReference>
<dbReference type="GO" id="GO:0022857">
    <property type="term" value="F:transmembrane transporter activity"/>
    <property type="evidence" value="ECO:0007669"/>
    <property type="project" value="InterPro"/>
</dbReference>
<comment type="similarity">
    <text evidence="1">Belongs to the ATP-dependent AMP-binding enzyme family.</text>
</comment>
<dbReference type="NCBIfam" id="NF006386">
    <property type="entry name" value="PRK08633.1"/>
    <property type="match status" value="1"/>
</dbReference>
<dbReference type="SUPFAM" id="SSF56801">
    <property type="entry name" value="Acetyl-CoA synthetase-like"/>
    <property type="match status" value="1"/>
</dbReference>
<dbReference type="RefSeq" id="WP_111228931.1">
    <property type="nucleotide sequence ID" value="NZ_NBIU01000002.1"/>
</dbReference>
<dbReference type="InterPro" id="IPR000873">
    <property type="entry name" value="AMP-dep_synth/lig_dom"/>
</dbReference>
<dbReference type="CDD" id="cd07989">
    <property type="entry name" value="LPLAT_AGPAT-like"/>
    <property type="match status" value="1"/>
</dbReference>
<evidence type="ECO:0000256" key="1">
    <source>
        <dbReference type="ARBA" id="ARBA00006432"/>
    </source>
</evidence>
<dbReference type="InterPro" id="IPR042099">
    <property type="entry name" value="ANL_N_sf"/>
</dbReference>
<reference evidence="8 9" key="1">
    <citation type="submission" date="2017-03" db="EMBL/GenBank/DDBJ databases">
        <title>Genomic and clinical evidence uncovers the enterohepatic species Helicobacter valdiviensis as a potential human intestinal pathogen.</title>
        <authorList>
            <person name="Fresia P."/>
            <person name="Jara R."/>
            <person name="Sierra R."/>
            <person name="Ferres I."/>
            <person name="Greif G."/>
            <person name="Iraola G."/>
            <person name="Collado L."/>
        </authorList>
    </citation>
    <scope>NUCLEOTIDE SEQUENCE [LARGE SCALE GENOMIC DNA]</scope>
    <source>
        <strain evidence="8 9">WBE14</strain>
    </source>
</reference>
<dbReference type="InterPro" id="IPR036259">
    <property type="entry name" value="MFS_trans_sf"/>
</dbReference>
<keyword evidence="8" id="KW-0012">Acyltransferase</keyword>
<evidence type="ECO:0000259" key="7">
    <source>
        <dbReference type="PROSITE" id="PS50850"/>
    </source>
</evidence>
<keyword evidence="8" id="KW-0808">Transferase</keyword>
<dbReference type="Pfam" id="PF00501">
    <property type="entry name" value="AMP-binding"/>
    <property type="match status" value="1"/>
</dbReference>
<dbReference type="PANTHER" id="PTHR24096">
    <property type="entry name" value="LONG-CHAIN-FATTY-ACID--COA LIGASE"/>
    <property type="match status" value="1"/>
</dbReference>
<protein>
    <submittedName>
        <fullName evidence="8">Acyl-[ACP]--phospholipid O-acyltransferase</fullName>
    </submittedName>
</protein>
<evidence type="ECO:0000256" key="2">
    <source>
        <dbReference type="ARBA" id="ARBA00022598"/>
    </source>
</evidence>
<feature type="domain" description="Major facilitator superfamily (MFS) profile" evidence="7">
    <location>
        <begin position="1"/>
        <end position="415"/>
    </location>
</feature>
<feature type="transmembrane region" description="Helical" evidence="6">
    <location>
        <begin position="326"/>
        <end position="346"/>
    </location>
</feature>
<dbReference type="Pfam" id="PF01553">
    <property type="entry name" value="Acyltransferase"/>
    <property type="match status" value="1"/>
</dbReference>
<dbReference type="GO" id="GO:0016405">
    <property type="term" value="F:CoA-ligase activity"/>
    <property type="evidence" value="ECO:0007669"/>
    <property type="project" value="TreeGrafter"/>
</dbReference>
<accession>A0A2W6PQ74</accession>
<feature type="transmembrane region" description="Helical" evidence="6">
    <location>
        <begin position="391"/>
        <end position="408"/>
    </location>
</feature>
<dbReference type="InterPro" id="IPR002123">
    <property type="entry name" value="Plipid/glycerol_acylTrfase"/>
</dbReference>
<feature type="transmembrane region" description="Helical" evidence="6">
    <location>
        <begin position="138"/>
        <end position="160"/>
    </location>
</feature>
<keyword evidence="2" id="KW-0436">Ligase</keyword>
<feature type="transmembrane region" description="Helical" evidence="6">
    <location>
        <begin position="366"/>
        <end position="385"/>
    </location>
</feature>
<organism evidence="8 9">
    <name type="scientific">Helicobacter valdiviensis</name>
    <dbReference type="NCBI Taxonomy" id="1458358"/>
    <lineage>
        <taxon>Bacteria</taxon>
        <taxon>Pseudomonadati</taxon>
        <taxon>Campylobacterota</taxon>
        <taxon>Epsilonproteobacteria</taxon>
        <taxon>Campylobacterales</taxon>
        <taxon>Helicobacteraceae</taxon>
        <taxon>Helicobacter</taxon>
    </lineage>
</organism>
<proteinExistence type="inferred from homology"/>
<dbReference type="CDD" id="cd06173">
    <property type="entry name" value="MFS_MefA_like"/>
    <property type="match status" value="1"/>
</dbReference>
<sequence length="1171" mass="130143">MQKVSQITGFLPFLIVTFINAFIDLGHKVLMLNVIYKSFSQSEHLIYNSLANVLVILPFVLLLSPSGFLSDKFPKNQILKLGAFVNIVLLGIIAFFYYIGFFWGAFYMTFLMGVQAAIYSPAKYGYIKELVGKENLTLGNGIIQATAIISMLCGMIVFSLLFEHSYQNLTDPNKIVQDMFWLGGLLCVFSFIEFLLSFKLPTLQTKTNAVFNKAKYLSGGLLTQNLKTISKHKMVLMSVLFIAVFWAIAQLVTNIFPVYAKNVLLLSNTGYVNAIIACSGLGIIVGSFIAGSYSKNYIETGLIPLGACIMFLVLFSFSFFSSPFVVGIMFFLFGLGGALYIVPLNALMQFHTDDKELGVTIAGNNFIQNIGMLISLAIATLFGFYKLEVIYLVYLSAFFSFIAMLYMIKTMPFSLVRVLVSMALLQRYKLIVEGFNNIPQKGGLLLLGNHISFIDWAIVQMALPKKVHFVMERSIYSKWYIKIFLDFFGVIPVSSLASRGAIEKIQNHLRNGDVVCLFPEGVLSRHGHLNEFKSGFEKIAEGVEEDKALILPFYIRGMWGSIFSRSNEQFRERKKSFTKREVSIAFGAPMPLHSHKDKVKAKVFEMGFKAWEHQCSSSQTLANAFIDSAKRGGNDIALIDTQSGSITYRKLLVVSLMLANKIKTLSFKPLAKEQNSCTLKKDCIGIMLPATLASVLCNFAGLLASKVVVNLNFTADSNAISAAIESANINHIYTSKRFMQKLENKGVQFNFSGVELHFIEDFIQEIQANKISLITHFILSFLPACILKMLFTKKEPNTSVCAILFSSGSEGKPKGVMLSHLNIMSNIYQIADVLHAKNDDCILGSLPPFHAFGLTVTTFMPILENMQCITHADPTDCIGVAKAIAQNRVTIMCATSTLLGIYARNPKIDRVMFESIRIVVAGAEKLKNEVKENFMLKFNKPIYEGYGATETTPVASVNLPDAFDPVYWQVHKASKEGSVGMPLPGTAVRIVDYDTLKELEAGEQGLILIGGHQVMVGYLNDEAKTQEVIVMLDGIRWYKSGDKGYLDINGFLHITDRYSRFAKIGGEMISLSSVEEEIATILKPYNFSNEIKFCATSLEDSKKGEKIVLLIETKSDEIYNQTLEAIKKSNMAPLKKPSDYYKVEAIPVLGSGKVDLKSSKELAKNLASQNA</sequence>
<keyword evidence="9" id="KW-1185">Reference proteome</keyword>
<dbReference type="InterPro" id="IPR045851">
    <property type="entry name" value="AMP-bd_C_sf"/>
</dbReference>
<dbReference type="Proteomes" id="UP000249746">
    <property type="component" value="Unassembled WGS sequence"/>
</dbReference>
<keyword evidence="4 6" id="KW-1133">Transmembrane helix</keyword>
<dbReference type="SUPFAM" id="SSF103473">
    <property type="entry name" value="MFS general substrate transporter"/>
    <property type="match status" value="1"/>
</dbReference>
<evidence type="ECO:0000256" key="4">
    <source>
        <dbReference type="ARBA" id="ARBA00022989"/>
    </source>
</evidence>
<dbReference type="PROSITE" id="PS00455">
    <property type="entry name" value="AMP_BINDING"/>
    <property type="match status" value="1"/>
</dbReference>
<feature type="transmembrane region" description="Helical" evidence="6">
    <location>
        <begin position="81"/>
        <end position="99"/>
    </location>
</feature>
<dbReference type="GO" id="GO:0016746">
    <property type="term" value="F:acyltransferase activity"/>
    <property type="evidence" value="ECO:0007669"/>
    <property type="project" value="UniProtKB-KW"/>
</dbReference>
<name>A0A2W6PQ74_9HELI</name>
<dbReference type="Pfam" id="PF07690">
    <property type="entry name" value="MFS_1"/>
    <property type="match status" value="1"/>
</dbReference>
<dbReference type="InterPro" id="IPR020846">
    <property type="entry name" value="MFS_dom"/>
</dbReference>
<dbReference type="Gene3D" id="3.30.300.30">
    <property type="match status" value="1"/>
</dbReference>
<dbReference type="PANTHER" id="PTHR24096:SF149">
    <property type="entry name" value="AMP-BINDING DOMAIN-CONTAINING PROTEIN-RELATED"/>
    <property type="match status" value="1"/>
</dbReference>
<feature type="transmembrane region" description="Helical" evidence="6">
    <location>
        <begin position="7"/>
        <end position="25"/>
    </location>
</feature>
<keyword evidence="3 6" id="KW-0812">Transmembrane</keyword>
<dbReference type="EMBL" id="NBIU01000002">
    <property type="protein sequence ID" value="PZT48873.1"/>
    <property type="molecule type" value="Genomic_DNA"/>
</dbReference>
<evidence type="ECO:0000256" key="5">
    <source>
        <dbReference type="ARBA" id="ARBA00023136"/>
    </source>
</evidence>
<dbReference type="Gene3D" id="1.20.1250.20">
    <property type="entry name" value="MFS general substrate transporter like domains"/>
    <property type="match status" value="1"/>
</dbReference>
<dbReference type="InterPro" id="IPR020845">
    <property type="entry name" value="AMP-binding_CS"/>
</dbReference>
<dbReference type="PROSITE" id="PS50850">
    <property type="entry name" value="MFS"/>
    <property type="match status" value="1"/>
</dbReference>
<keyword evidence="5 6" id="KW-0472">Membrane</keyword>
<evidence type="ECO:0000256" key="6">
    <source>
        <dbReference type="SAM" id="Phobius"/>
    </source>
</evidence>
<dbReference type="OrthoDB" id="9799237at2"/>
<evidence type="ECO:0000313" key="9">
    <source>
        <dbReference type="Proteomes" id="UP000249746"/>
    </source>
</evidence>
<dbReference type="SMART" id="SM00563">
    <property type="entry name" value="PlsC"/>
    <property type="match status" value="1"/>
</dbReference>
<comment type="caution">
    <text evidence="8">The sequence shown here is derived from an EMBL/GenBank/DDBJ whole genome shotgun (WGS) entry which is preliminary data.</text>
</comment>
<evidence type="ECO:0000256" key="3">
    <source>
        <dbReference type="ARBA" id="ARBA00022692"/>
    </source>
</evidence>
<dbReference type="SUPFAM" id="SSF69593">
    <property type="entry name" value="Glycerol-3-phosphate (1)-acyltransferase"/>
    <property type="match status" value="1"/>
</dbReference>
<dbReference type="InterPro" id="IPR011701">
    <property type="entry name" value="MFS"/>
</dbReference>
<feature type="transmembrane region" description="Helical" evidence="6">
    <location>
        <begin position="180"/>
        <end position="198"/>
    </location>
</feature>
<feature type="transmembrane region" description="Helical" evidence="6">
    <location>
        <begin position="234"/>
        <end position="259"/>
    </location>
</feature>
<feature type="transmembrane region" description="Helical" evidence="6">
    <location>
        <begin position="302"/>
        <end position="320"/>
    </location>
</feature>
<evidence type="ECO:0000313" key="8">
    <source>
        <dbReference type="EMBL" id="PZT48873.1"/>
    </source>
</evidence>